<reference evidence="2 3" key="1">
    <citation type="journal article" date="2021" name="Elife">
        <title>Chloroplast acquisition without the gene transfer in kleptoplastic sea slugs, Plakobranchus ocellatus.</title>
        <authorList>
            <person name="Maeda T."/>
            <person name="Takahashi S."/>
            <person name="Yoshida T."/>
            <person name="Shimamura S."/>
            <person name="Takaki Y."/>
            <person name="Nagai Y."/>
            <person name="Toyoda A."/>
            <person name="Suzuki Y."/>
            <person name="Arimoto A."/>
            <person name="Ishii H."/>
            <person name="Satoh N."/>
            <person name="Nishiyama T."/>
            <person name="Hasebe M."/>
            <person name="Maruyama T."/>
            <person name="Minagawa J."/>
            <person name="Obokata J."/>
            <person name="Shigenobu S."/>
        </authorList>
    </citation>
    <scope>NUCLEOTIDE SEQUENCE [LARGE SCALE GENOMIC DNA]</scope>
</reference>
<evidence type="ECO:0000313" key="2">
    <source>
        <dbReference type="EMBL" id="GFO35270.1"/>
    </source>
</evidence>
<protein>
    <submittedName>
        <fullName evidence="2">Uncharacterized protein</fullName>
    </submittedName>
</protein>
<sequence length="94" mass="10217">MTEQKLSHGTHTSAFIKEGDGLDRVGAGNSTQKSATHIFYGVAGENNSRTCADLPLQEKISDGLKEEAYDISTYESRTKPDSNVVTSYPVCFDV</sequence>
<feature type="region of interest" description="Disordered" evidence="1">
    <location>
        <begin position="1"/>
        <end position="28"/>
    </location>
</feature>
<dbReference type="EMBL" id="BLXT01006999">
    <property type="protein sequence ID" value="GFO35270.1"/>
    <property type="molecule type" value="Genomic_DNA"/>
</dbReference>
<evidence type="ECO:0000313" key="3">
    <source>
        <dbReference type="Proteomes" id="UP000735302"/>
    </source>
</evidence>
<accession>A0AAV4CTZ8</accession>
<comment type="caution">
    <text evidence="2">The sequence shown here is derived from an EMBL/GenBank/DDBJ whole genome shotgun (WGS) entry which is preliminary data.</text>
</comment>
<dbReference type="Proteomes" id="UP000735302">
    <property type="component" value="Unassembled WGS sequence"/>
</dbReference>
<dbReference type="AlphaFoldDB" id="A0AAV4CTZ8"/>
<gene>
    <name evidence="2" type="ORF">PoB_006177500</name>
</gene>
<proteinExistence type="predicted"/>
<organism evidence="2 3">
    <name type="scientific">Plakobranchus ocellatus</name>
    <dbReference type="NCBI Taxonomy" id="259542"/>
    <lineage>
        <taxon>Eukaryota</taxon>
        <taxon>Metazoa</taxon>
        <taxon>Spiralia</taxon>
        <taxon>Lophotrochozoa</taxon>
        <taxon>Mollusca</taxon>
        <taxon>Gastropoda</taxon>
        <taxon>Heterobranchia</taxon>
        <taxon>Euthyneura</taxon>
        <taxon>Panpulmonata</taxon>
        <taxon>Sacoglossa</taxon>
        <taxon>Placobranchoidea</taxon>
        <taxon>Plakobranchidae</taxon>
        <taxon>Plakobranchus</taxon>
    </lineage>
</organism>
<evidence type="ECO:0000256" key="1">
    <source>
        <dbReference type="SAM" id="MobiDB-lite"/>
    </source>
</evidence>
<name>A0AAV4CTZ8_9GAST</name>
<feature type="compositionally biased region" description="Polar residues" evidence="1">
    <location>
        <begin position="1"/>
        <end position="13"/>
    </location>
</feature>
<keyword evidence="3" id="KW-1185">Reference proteome</keyword>